<evidence type="ECO:0000256" key="1">
    <source>
        <dbReference type="SAM" id="MobiDB-lite"/>
    </source>
</evidence>
<sequence length="160" mass="18010">MSEEARHRIPPLNLDLTRLGEVREFALRTAANGPDPVLAEMAREVRSGKLTLREAVASAAYREAFSVATEKALRAAREADDDAKAEVEGKSFDELVDRLARRNAELDAEEAAPDTSPAPEPEPDDEYFDGESFMVSQPRRDQDAESQAAPRRERWTRRWQ</sequence>
<evidence type="ECO:0000313" key="2">
    <source>
        <dbReference type="EMBL" id="RZQ61913.1"/>
    </source>
</evidence>
<dbReference type="AlphaFoldDB" id="A0A4Q7J6I2"/>
<keyword evidence="3" id="KW-1185">Reference proteome</keyword>
<protein>
    <submittedName>
        <fullName evidence="2">Uncharacterized protein</fullName>
    </submittedName>
</protein>
<accession>A0A4Q7J6I2</accession>
<comment type="caution">
    <text evidence="2">The sequence shown here is derived from an EMBL/GenBank/DDBJ whole genome shotgun (WGS) entry which is preliminary data.</text>
</comment>
<dbReference type="Proteomes" id="UP000292003">
    <property type="component" value="Unassembled WGS sequence"/>
</dbReference>
<reference evidence="2 3" key="1">
    <citation type="submission" date="2019-02" db="EMBL/GenBank/DDBJ databases">
        <title>Draft genome sequence of Amycolatopsis sp. 8-3EHSu isolated from roots of Suaeda maritima.</title>
        <authorList>
            <person name="Duangmal K."/>
            <person name="Chantavorakit T."/>
        </authorList>
    </citation>
    <scope>NUCLEOTIDE SEQUENCE [LARGE SCALE GENOMIC DNA]</scope>
    <source>
        <strain evidence="2 3">8-3EHSu</strain>
    </source>
</reference>
<dbReference type="OrthoDB" id="3871167at2"/>
<dbReference type="RefSeq" id="WP_130477006.1">
    <property type="nucleotide sequence ID" value="NZ_SFCC01000010.1"/>
</dbReference>
<gene>
    <name evidence="2" type="ORF">EWH70_20055</name>
</gene>
<proteinExistence type="predicted"/>
<feature type="region of interest" description="Disordered" evidence="1">
    <location>
        <begin position="102"/>
        <end position="160"/>
    </location>
</feature>
<name>A0A4Q7J6I2_9PSEU</name>
<organism evidence="2 3">
    <name type="scientific">Amycolatopsis suaedae</name>
    <dbReference type="NCBI Taxonomy" id="2510978"/>
    <lineage>
        <taxon>Bacteria</taxon>
        <taxon>Bacillati</taxon>
        <taxon>Actinomycetota</taxon>
        <taxon>Actinomycetes</taxon>
        <taxon>Pseudonocardiales</taxon>
        <taxon>Pseudonocardiaceae</taxon>
        <taxon>Amycolatopsis</taxon>
    </lineage>
</organism>
<evidence type="ECO:0000313" key="3">
    <source>
        <dbReference type="Proteomes" id="UP000292003"/>
    </source>
</evidence>
<dbReference type="EMBL" id="SFCC01000010">
    <property type="protein sequence ID" value="RZQ61913.1"/>
    <property type="molecule type" value="Genomic_DNA"/>
</dbReference>